<dbReference type="EC" id="2.3.1.-" evidence="2"/>
<protein>
    <submittedName>
        <fullName evidence="2">GNAT family N-acetyltransferase</fullName>
        <ecNumber evidence="2">2.3.1.-</ecNumber>
    </submittedName>
</protein>
<comment type="caution">
    <text evidence="2">The sequence shown here is derived from an EMBL/GenBank/DDBJ whole genome shotgun (WGS) entry which is preliminary data.</text>
</comment>
<dbReference type="Proteomes" id="UP001225596">
    <property type="component" value="Unassembled WGS sequence"/>
</dbReference>
<dbReference type="EMBL" id="JAUYVH010000001">
    <property type="protein sequence ID" value="MDQ9169153.1"/>
    <property type="molecule type" value="Genomic_DNA"/>
</dbReference>
<proteinExistence type="predicted"/>
<evidence type="ECO:0000313" key="2">
    <source>
        <dbReference type="EMBL" id="MDQ9169153.1"/>
    </source>
</evidence>
<keyword evidence="2" id="KW-0808">Transferase</keyword>
<evidence type="ECO:0000313" key="3">
    <source>
        <dbReference type="Proteomes" id="UP001225596"/>
    </source>
</evidence>
<name>A0ABU1BJH1_9BURK</name>
<dbReference type="PROSITE" id="PS51186">
    <property type="entry name" value="GNAT"/>
    <property type="match status" value="1"/>
</dbReference>
<dbReference type="Pfam" id="PF13673">
    <property type="entry name" value="Acetyltransf_10"/>
    <property type="match status" value="1"/>
</dbReference>
<dbReference type="InterPro" id="IPR053144">
    <property type="entry name" value="Acetyltransferase_Butenolide"/>
</dbReference>
<evidence type="ECO:0000259" key="1">
    <source>
        <dbReference type="PROSITE" id="PS51186"/>
    </source>
</evidence>
<sequence>MITYKLNHPLEADDVIRVFDSSGINRPTRDPERIRRMLKNANLIISAWDGNRLVGVCRALTDFSYCCFLSDLAIDRNHQHRGIGREMIALLRKEIGDEVCLIVQAAAASMSYYPRLGFEKMENGFMIGRKR</sequence>
<reference evidence="2 3" key="1">
    <citation type="submission" date="2023-08" db="EMBL/GenBank/DDBJ databases">
        <title>Oxalobacteraceae gen .nov., isolated from river sludge outside the plant.</title>
        <authorList>
            <person name="Zhao S.Y."/>
        </authorList>
    </citation>
    <scope>NUCLEOTIDE SEQUENCE [LARGE SCALE GENOMIC DNA]</scope>
    <source>
        <strain evidence="2 3">R-40</strain>
    </source>
</reference>
<keyword evidence="2" id="KW-0012">Acyltransferase</keyword>
<accession>A0ABU1BJH1</accession>
<gene>
    <name evidence="2" type="ORF">Q8A64_01885</name>
</gene>
<organism evidence="2 3">
    <name type="scientific">Keguizhuia sedimenti</name>
    <dbReference type="NCBI Taxonomy" id="3064264"/>
    <lineage>
        <taxon>Bacteria</taxon>
        <taxon>Pseudomonadati</taxon>
        <taxon>Pseudomonadota</taxon>
        <taxon>Betaproteobacteria</taxon>
        <taxon>Burkholderiales</taxon>
        <taxon>Oxalobacteraceae</taxon>
        <taxon>Keguizhuia</taxon>
    </lineage>
</organism>
<keyword evidence="3" id="KW-1185">Reference proteome</keyword>
<dbReference type="Gene3D" id="3.40.630.30">
    <property type="match status" value="1"/>
</dbReference>
<dbReference type="RefSeq" id="WP_338434984.1">
    <property type="nucleotide sequence ID" value="NZ_JAUYVH010000001.1"/>
</dbReference>
<dbReference type="InterPro" id="IPR016181">
    <property type="entry name" value="Acyl_CoA_acyltransferase"/>
</dbReference>
<feature type="domain" description="N-acetyltransferase" evidence="1">
    <location>
        <begin position="5"/>
        <end position="131"/>
    </location>
</feature>
<dbReference type="InterPro" id="IPR000182">
    <property type="entry name" value="GNAT_dom"/>
</dbReference>
<dbReference type="SUPFAM" id="SSF55729">
    <property type="entry name" value="Acyl-CoA N-acyltransferases (Nat)"/>
    <property type="match status" value="1"/>
</dbReference>
<dbReference type="PANTHER" id="PTHR43233">
    <property type="entry name" value="FAMILY N-ACETYLTRANSFERASE, PUTATIVE (AFU_ORTHOLOGUE AFUA_6G03350)-RELATED"/>
    <property type="match status" value="1"/>
</dbReference>
<dbReference type="PANTHER" id="PTHR43233:SF1">
    <property type="entry name" value="FAMILY N-ACETYLTRANSFERASE, PUTATIVE (AFU_ORTHOLOGUE AFUA_6G03350)-RELATED"/>
    <property type="match status" value="1"/>
</dbReference>
<dbReference type="CDD" id="cd04301">
    <property type="entry name" value="NAT_SF"/>
    <property type="match status" value="1"/>
</dbReference>
<dbReference type="GO" id="GO:0016746">
    <property type="term" value="F:acyltransferase activity"/>
    <property type="evidence" value="ECO:0007669"/>
    <property type="project" value="UniProtKB-KW"/>
</dbReference>